<dbReference type="Proteomes" id="UP000887023">
    <property type="component" value="Chromosome"/>
</dbReference>
<sequence length="279" mass="29290">MPALSSLAGRSVASATPSPEAVHAGLRSTIRGIPVDQAAVAEWERRRVPVAAARLARDFGGVLGGELDSLLTHRALPVADLPGGRAALARARAAIGVDRMRELLAPEIVASENVTRAAVASSSGSWAIAEAVIDSARGTAAGFADWFDRARIADARDIWTDACPDHYVIVTGADGRQEVIETTGGAVLPSRFFCDYTDLARVPIPGDPAYPVTIAATAALATGELIGGVRHQFRDLPGGGFGARLRVAFPIAVPELNIVEHSWHLATEFGNWITAYLDG</sequence>
<reference evidence="1" key="1">
    <citation type="submission" date="2021-07" db="EMBL/GenBank/DDBJ databases">
        <title>Candidatus Kaistella beijingensis sp. nov. isolated from a municipal wastewater treatment plant is involved in sludge foaming.</title>
        <authorList>
            <person name="Song Y."/>
            <person name="Liu S.-J."/>
        </authorList>
    </citation>
    <scope>NUCLEOTIDE SEQUENCE</scope>
    <source>
        <strain evidence="1">DSM 43998</strain>
    </source>
</reference>
<gene>
    <name evidence="1" type="ORF">KV203_01665</name>
</gene>
<organism evidence="1 2">
    <name type="scientific">Skermania pinensis</name>
    <dbReference type="NCBI Taxonomy" id="39122"/>
    <lineage>
        <taxon>Bacteria</taxon>
        <taxon>Bacillati</taxon>
        <taxon>Actinomycetota</taxon>
        <taxon>Actinomycetes</taxon>
        <taxon>Mycobacteriales</taxon>
        <taxon>Gordoniaceae</taxon>
        <taxon>Skermania</taxon>
    </lineage>
</organism>
<accession>A0ABX8SB08</accession>
<proteinExistence type="predicted"/>
<evidence type="ECO:0000313" key="1">
    <source>
        <dbReference type="EMBL" id="QXQ14179.1"/>
    </source>
</evidence>
<protein>
    <submittedName>
        <fullName evidence="1">Uncharacterized protein</fullName>
    </submittedName>
</protein>
<dbReference type="EMBL" id="CP079105">
    <property type="protein sequence ID" value="QXQ14179.1"/>
    <property type="molecule type" value="Genomic_DNA"/>
</dbReference>
<evidence type="ECO:0000313" key="2">
    <source>
        <dbReference type="Proteomes" id="UP000887023"/>
    </source>
</evidence>
<keyword evidence="2" id="KW-1185">Reference proteome</keyword>
<dbReference type="RefSeq" id="WP_066466960.1">
    <property type="nucleotide sequence ID" value="NZ_CBCRUZ010000020.1"/>
</dbReference>
<name>A0ABX8SB08_9ACTN</name>